<proteinExistence type="predicted"/>
<evidence type="ECO:0000313" key="3">
    <source>
        <dbReference type="Proteomes" id="UP000030902"/>
    </source>
</evidence>
<evidence type="ECO:0008006" key="4">
    <source>
        <dbReference type="Google" id="ProtNLM"/>
    </source>
</evidence>
<keyword evidence="1" id="KW-0472">Membrane</keyword>
<dbReference type="EMBL" id="CP007496">
    <property type="protein sequence ID" value="AJA06695.1"/>
    <property type="molecule type" value="Genomic_DNA"/>
</dbReference>
<dbReference type="KEGG" id="sox:TM7x_00275"/>
<dbReference type="Proteomes" id="UP000030902">
    <property type="component" value="Chromosome"/>
</dbReference>
<dbReference type="RefSeq" id="WP_039326758.1">
    <property type="nucleotide sequence ID" value="NZ_CP007496.1"/>
</dbReference>
<keyword evidence="1" id="KW-0812">Transmembrane</keyword>
<sequence length="203" mass="22687">MYPDNLDNQSQGIDYLNQIATPPPAEGFDKKTKIIMAVLSLIGILTIIAIFIFSQNSMPKTTPAQVAARVNKLLTISQKYNNKFRSTELQTTNSSLISVLTTAEASMSDPLQAAGISYKEKKKDILALDPSDKLEEKLDEANLNTQLDVTYAHEMNVQITDTIAMMSKVYKSTKSKTMRQWLEKTATDLENIQKQINHIIKSS</sequence>
<reference evidence="2 3" key="1">
    <citation type="journal article" date="2015" name="Proc. Natl. Acad. Sci. U.S.A.">
        <title>Cultivation of a human-associated TM7 phylotype reveals a reduced genome and epibiotic parasitic lifestyle.</title>
        <authorList>
            <person name="He X."/>
            <person name="McLean J.S."/>
            <person name="Edlund A."/>
            <person name="Yooseph S."/>
            <person name="Hall A.P."/>
            <person name="Liu S.Y."/>
            <person name="Dorrestein P.C."/>
            <person name="Esquenazi E."/>
            <person name="Hunter R.C."/>
            <person name="Cheng G."/>
            <person name="Nelson K.E."/>
            <person name="Lux R."/>
            <person name="Shi W."/>
        </authorList>
    </citation>
    <scope>NUCLEOTIDE SEQUENCE [LARGE SCALE GENOMIC DNA]</scope>
    <source>
        <strain evidence="2 3">TM7x</strain>
    </source>
</reference>
<name>A0A6S4GQU0_9BACT</name>
<keyword evidence="3" id="KW-1185">Reference proteome</keyword>
<protein>
    <recommendedName>
        <fullName evidence="4">DUF4142 domain-containing protein</fullName>
    </recommendedName>
</protein>
<dbReference type="AlphaFoldDB" id="A0A6S4GQU0"/>
<evidence type="ECO:0000313" key="2">
    <source>
        <dbReference type="EMBL" id="AJA06695.1"/>
    </source>
</evidence>
<organism evidence="2 3">
    <name type="scientific">Candidatus Nanosynbacter lyticus</name>
    <dbReference type="NCBI Taxonomy" id="2093824"/>
    <lineage>
        <taxon>Bacteria</taxon>
        <taxon>Candidatus Saccharimonadota</taxon>
        <taxon>Candidatus Saccharimonadia</taxon>
        <taxon>Candidatus Nanosynbacterales</taxon>
        <taxon>Candidatus Nanosynbacteraceae</taxon>
        <taxon>Candidatus Nanosynbacter</taxon>
    </lineage>
</organism>
<evidence type="ECO:0000256" key="1">
    <source>
        <dbReference type="SAM" id="Phobius"/>
    </source>
</evidence>
<gene>
    <name evidence="2" type="ORF">TM7x_00275</name>
</gene>
<accession>A0A6S4GQU0</accession>
<feature type="transmembrane region" description="Helical" evidence="1">
    <location>
        <begin position="34"/>
        <end position="53"/>
    </location>
</feature>
<keyword evidence="1" id="KW-1133">Transmembrane helix</keyword>